<dbReference type="InterPro" id="IPR013968">
    <property type="entry name" value="PKS_KR"/>
</dbReference>
<feature type="region of interest" description="Disordered" evidence="4">
    <location>
        <begin position="189"/>
        <end position="210"/>
    </location>
</feature>
<keyword evidence="7" id="KW-1185">Reference proteome</keyword>
<dbReference type="PROSITE" id="PS50075">
    <property type="entry name" value="CARRIER"/>
    <property type="match status" value="1"/>
</dbReference>
<dbReference type="InterPro" id="IPR036291">
    <property type="entry name" value="NAD(P)-bd_dom_sf"/>
</dbReference>
<dbReference type="PANTHER" id="PTHR43775">
    <property type="entry name" value="FATTY ACID SYNTHASE"/>
    <property type="match status" value="1"/>
</dbReference>
<dbReference type="Pfam" id="PF08659">
    <property type="entry name" value="KR"/>
    <property type="match status" value="1"/>
</dbReference>
<dbReference type="Gene3D" id="3.40.50.720">
    <property type="entry name" value="NAD(P)-binding Rossmann-like Domain"/>
    <property type="match status" value="1"/>
</dbReference>
<evidence type="ECO:0000256" key="1">
    <source>
        <dbReference type="ARBA" id="ARBA00022450"/>
    </source>
</evidence>
<dbReference type="InterPro" id="IPR057326">
    <property type="entry name" value="KR_dom"/>
</dbReference>
<dbReference type="InterPro" id="IPR009081">
    <property type="entry name" value="PP-bd_ACP"/>
</dbReference>
<sequence length="377" mass="38270">MVACDVGDRDAVAALLAGIPGEHPLTAVVHAAGVLDDAVVQALTPERVDRVARPKLAAALHLHELTRDHKLAAFVLFSAAAGTFGPAGQANYAAANAALDALAQHRRVAGLPAVSMAWGLWAGGGGMTGHLSESDVDRLARGGMRPMPVADGLALFDAALASGAATVVAAHLEPAALRDGSPLVRGLAGEPARRTVPRAAAPRAASRRTPDLATLAPDERTEALLRLVREHAAAVLGHGSAAAVPEAHGFLEVGFDSLTAVEMRNRLAAATGLRLPATLLFDHPTPARLAAHLAAELAETVEAGSPVVTEERVGAGGSASVVPVTPEAAVERSAAGRGVRSALDGASADEVFAFIDRQLGRAAHGDNGGGRGETDVH</sequence>
<dbReference type="Proteomes" id="UP000503011">
    <property type="component" value="Chromosome"/>
</dbReference>
<dbReference type="InterPro" id="IPR036736">
    <property type="entry name" value="ACP-like_sf"/>
</dbReference>
<gene>
    <name evidence="6" type="ORF">Psuf_066790</name>
</gene>
<dbReference type="SMART" id="SM00822">
    <property type="entry name" value="PKS_KR"/>
    <property type="match status" value="1"/>
</dbReference>
<dbReference type="InterPro" id="IPR050091">
    <property type="entry name" value="PKS_NRPS_Biosynth_Enz"/>
</dbReference>
<accession>A0A6F8YTJ0</accession>
<dbReference type="SUPFAM" id="SSF51735">
    <property type="entry name" value="NAD(P)-binding Rossmann-fold domains"/>
    <property type="match status" value="1"/>
</dbReference>
<name>A0A6F8YTJ0_9ACTN</name>
<dbReference type="KEGG" id="psuu:Psuf_066790"/>
<evidence type="ECO:0000313" key="6">
    <source>
        <dbReference type="EMBL" id="BCB89366.1"/>
    </source>
</evidence>
<protein>
    <recommendedName>
        <fullName evidence="5">Carrier domain-containing protein</fullName>
    </recommendedName>
</protein>
<keyword evidence="1" id="KW-0596">Phosphopantetheine</keyword>
<reference evidence="6 7" key="2">
    <citation type="submission" date="2020-03" db="EMBL/GenBank/DDBJ databases">
        <authorList>
            <person name="Ichikawa N."/>
            <person name="Kimura A."/>
            <person name="Kitahashi Y."/>
            <person name="Uohara A."/>
        </authorList>
    </citation>
    <scope>NUCLEOTIDE SEQUENCE [LARGE SCALE GENOMIC DNA]</scope>
    <source>
        <strain evidence="6 7">NBRC 105367</strain>
    </source>
</reference>
<dbReference type="EMBL" id="AP022871">
    <property type="protein sequence ID" value="BCB89366.1"/>
    <property type="molecule type" value="Genomic_DNA"/>
</dbReference>
<organism evidence="6 7">
    <name type="scientific">Phytohabitans suffuscus</name>
    <dbReference type="NCBI Taxonomy" id="624315"/>
    <lineage>
        <taxon>Bacteria</taxon>
        <taxon>Bacillati</taxon>
        <taxon>Actinomycetota</taxon>
        <taxon>Actinomycetes</taxon>
        <taxon>Micromonosporales</taxon>
        <taxon>Micromonosporaceae</taxon>
    </lineage>
</organism>
<dbReference type="InterPro" id="IPR020806">
    <property type="entry name" value="PKS_PP-bd"/>
</dbReference>
<evidence type="ECO:0000256" key="2">
    <source>
        <dbReference type="ARBA" id="ARBA00022553"/>
    </source>
</evidence>
<dbReference type="GO" id="GO:0004312">
    <property type="term" value="F:fatty acid synthase activity"/>
    <property type="evidence" value="ECO:0007669"/>
    <property type="project" value="TreeGrafter"/>
</dbReference>
<dbReference type="GO" id="GO:0006633">
    <property type="term" value="P:fatty acid biosynthetic process"/>
    <property type="evidence" value="ECO:0007669"/>
    <property type="project" value="TreeGrafter"/>
</dbReference>
<reference evidence="6 7" key="1">
    <citation type="submission" date="2020-03" db="EMBL/GenBank/DDBJ databases">
        <title>Whole genome shotgun sequence of Phytohabitans suffuscus NBRC 105367.</title>
        <authorList>
            <person name="Komaki H."/>
            <person name="Tamura T."/>
        </authorList>
    </citation>
    <scope>NUCLEOTIDE SEQUENCE [LARGE SCALE GENOMIC DNA]</scope>
    <source>
        <strain evidence="6 7">NBRC 105367</strain>
    </source>
</reference>
<dbReference type="PROSITE" id="PS00012">
    <property type="entry name" value="PHOSPHOPANTETHEINE"/>
    <property type="match status" value="1"/>
</dbReference>
<evidence type="ECO:0000313" key="7">
    <source>
        <dbReference type="Proteomes" id="UP000503011"/>
    </source>
</evidence>
<evidence type="ECO:0000256" key="3">
    <source>
        <dbReference type="ARBA" id="ARBA00022679"/>
    </source>
</evidence>
<keyword evidence="2" id="KW-0597">Phosphoprotein</keyword>
<evidence type="ECO:0000259" key="5">
    <source>
        <dbReference type="PROSITE" id="PS50075"/>
    </source>
</evidence>
<dbReference type="InterPro" id="IPR006162">
    <property type="entry name" value="Ppantetheine_attach_site"/>
</dbReference>
<evidence type="ECO:0000256" key="4">
    <source>
        <dbReference type="SAM" id="MobiDB-lite"/>
    </source>
</evidence>
<dbReference type="SUPFAM" id="SSF47336">
    <property type="entry name" value="ACP-like"/>
    <property type="match status" value="1"/>
</dbReference>
<keyword evidence="3" id="KW-0808">Transferase</keyword>
<feature type="domain" description="Carrier" evidence="5">
    <location>
        <begin position="222"/>
        <end position="297"/>
    </location>
</feature>
<dbReference type="GO" id="GO:0031177">
    <property type="term" value="F:phosphopantetheine binding"/>
    <property type="evidence" value="ECO:0007669"/>
    <property type="project" value="InterPro"/>
</dbReference>
<dbReference type="PANTHER" id="PTHR43775:SF51">
    <property type="entry name" value="INACTIVE PHENOLPHTHIOCEROL SYNTHESIS POLYKETIDE SYNTHASE TYPE I PKS1-RELATED"/>
    <property type="match status" value="1"/>
</dbReference>
<proteinExistence type="predicted"/>
<dbReference type="FunFam" id="1.10.1200.10:FF:000007">
    <property type="entry name" value="Probable polyketide synthase pks17"/>
    <property type="match status" value="1"/>
</dbReference>
<dbReference type="AlphaFoldDB" id="A0A6F8YTJ0"/>
<dbReference type="Pfam" id="PF00550">
    <property type="entry name" value="PP-binding"/>
    <property type="match status" value="1"/>
</dbReference>
<dbReference type="SMART" id="SM01294">
    <property type="entry name" value="PKS_PP_betabranch"/>
    <property type="match status" value="1"/>
</dbReference>
<dbReference type="SMART" id="SM00823">
    <property type="entry name" value="PKS_PP"/>
    <property type="match status" value="1"/>
</dbReference>
<dbReference type="Gene3D" id="1.10.1200.10">
    <property type="entry name" value="ACP-like"/>
    <property type="match status" value="1"/>
</dbReference>